<evidence type="ECO:0000313" key="8">
    <source>
        <dbReference type="Proteomes" id="UP001238163"/>
    </source>
</evidence>
<dbReference type="GO" id="GO:0003735">
    <property type="term" value="F:structural constituent of ribosome"/>
    <property type="evidence" value="ECO:0007669"/>
    <property type="project" value="InterPro"/>
</dbReference>
<dbReference type="InterPro" id="IPR036899">
    <property type="entry name" value="Ribosomal_uL13_sf"/>
</dbReference>
<comment type="function">
    <text evidence="6">This protein is one of the early assembly proteins of the 50S ribosomal subunit, although it is not seen to bind rRNA by itself. It is important during the early stages of 50S assembly.</text>
</comment>
<dbReference type="CDD" id="cd00392">
    <property type="entry name" value="Ribosomal_L13"/>
    <property type="match status" value="1"/>
</dbReference>
<comment type="similarity">
    <text evidence="1 6">Belongs to the universal ribosomal protein uL13 family.</text>
</comment>
<evidence type="ECO:0000256" key="3">
    <source>
        <dbReference type="ARBA" id="ARBA00022980"/>
    </source>
</evidence>
<evidence type="ECO:0000256" key="6">
    <source>
        <dbReference type="HAMAP-Rule" id="MF_01366"/>
    </source>
</evidence>
<dbReference type="PANTHER" id="PTHR11545:SF2">
    <property type="entry name" value="LARGE RIBOSOMAL SUBUNIT PROTEIN UL13M"/>
    <property type="match status" value="1"/>
</dbReference>
<dbReference type="PIRSF" id="PIRSF002181">
    <property type="entry name" value="Ribosomal_L13"/>
    <property type="match status" value="1"/>
</dbReference>
<dbReference type="EMBL" id="JAUSVL010000001">
    <property type="protein sequence ID" value="MDQ0288487.1"/>
    <property type="molecule type" value="Genomic_DNA"/>
</dbReference>
<dbReference type="FunFam" id="3.90.1180.10:FF:000001">
    <property type="entry name" value="50S ribosomal protein L13"/>
    <property type="match status" value="1"/>
</dbReference>
<dbReference type="PANTHER" id="PTHR11545">
    <property type="entry name" value="RIBOSOMAL PROTEIN L13"/>
    <property type="match status" value="1"/>
</dbReference>
<dbReference type="Proteomes" id="UP001238163">
    <property type="component" value="Unassembled WGS sequence"/>
</dbReference>
<comment type="caution">
    <text evidence="7">The sequence shown here is derived from an EMBL/GenBank/DDBJ whole genome shotgun (WGS) entry which is preliminary data.</text>
</comment>
<comment type="subunit">
    <text evidence="2 6">Part of the 50S ribosomal subunit.</text>
</comment>
<dbReference type="InterPro" id="IPR005823">
    <property type="entry name" value="Ribosomal_uL13_bac-type"/>
</dbReference>
<dbReference type="SUPFAM" id="SSF52161">
    <property type="entry name" value="Ribosomal protein L13"/>
    <property type="match status" value="1"/>
</dbReference>
<evidence type="ECO:0000256" key="4">
    <source>
        <dbReference type="ARBA" id="ARBA00023274"/>
    </source>
</evidence>
<keyword evidence="3 6" id="KW-0689">Ribosomal protein</keyword>
<accession>A0AAE3VDG0</accession>
<dbReference type="HAMAP" id="MF_01366">
    <property type="entry name" value="Ribosomal_uL13"/>
    <property type="match status" value="1"/>
</dbReference>
<dbReference type="GO" id="GO:0003729">
    <property type="term" value="F:mRNA binding"/>
    <property type="evidence" value="ECO:0007669"/>
    <property type="project" value="UniProtKB-ARBA"/>
</dbReference>
<sequence length="143" mass="16148">MKTFLPKVDEIERKWYVVNAEKQVLGRLAVQIANALRGKDKACFTPHLDCGDFIVVVNAEKVVMTGKKDTQKIYQDYSGYTDGLKRQTADVVRAKNPTRLIRDAVWGMMPKGRLGRAQFSKLKVYAGPEHPHAAQKVEAFNVK</sequence>
<evidence type="ECO:0000256" key="2">
    <source>
        <dbReference type="ARBA" id="ARBA00011838"/>
    </source>
</evidence>
<dbReference type="Gene3D" id="3.90.1180.10">
    <property type="entry name" value="Ribosomal protein L13"/>
    <property type="match status" value="1"/>
</dbReference>
<dbReference type="AlphaFoldDB" id="A0AAE3VDG0"/>
<gene>
    <name evidence="6" type="primary">rplM</name>
    <name evidence="7" type="ORF">J3R75_000594</name>
</gene>
<dbReference type="InterPro" id="IPR005822">
    <property type="entry name" value="Ribosomal_uL13"/>
</dbReference>
<organism evidence="7 8">
    <name type="scientific">Oligosphaera ethanolica</name>
    <dbReference type="NCBI Taxonomy" id="760260"/>
    <lineage>
        <taxon>Bacteria</taxon>
        <taxon>Pseudomonadati</taxon>
        <taxon>Lentisphaerota</taxon>
        <taxon>Oligosphaeria</taxon>
        <taxon>Oligosphaerales</taxon>
        <taxon>Oligosphaeraceae</taxon>
        <taxon>Oligosphaera</taxon>
    </lineage>
</organism>
<dbReference type="GO" id="GO:0006412">
    <property type="term" value="P:translation"/>
    <property type="evidence" value="ECO:0007669"/>
    <property type="project" value="UniProtKB-UniRule"/>
</dbReference>
<protein>
    <recommendedName>
        <fullName evidence="5 6">Large ribosomal subunit protein uL13</fullName>
    </recommendedName>
</protein>
<dbReference type="Pfam" id="PF00572">
    <property type="entry name" value="Ribosomal_L13"/>
    <property type="match status" value="1"/>
</dbReference>
<name>A0AAE3VDG0_9BACT</name>
<keyword evidence="4 6" id="KW-0687">Ribonucleoprotein</keyword>
<keyword evidence="8" id="KW-1185">Reference proteome</keyword>
<dbReference type="GO" id="GO:0022625">
    <property type="term" value="C:cytosolic large ribosomal subunit"/>
    <property type="evidence" value="ECO:0007669"/>
    <property type="project" value="TreeGrafter"/>
</dbReference>
<proteinExistence type="inferred from homology"/>
<evidence type="ECO:0000313" key="7">
    <source>
        <dbReference type="EMBL" id="MDQ0288487.1"/>
    </source>
</evidence>
<dbReference type="GO" id="GO:0017148">
    <property type="term" value="P:negative regulation of translation"/>
    <property type="evidence" value="ECO:0007669"/>
    <property type="project" value="TreeGrafter"/>
</dbReference>
<dbReference type="RefSeq" id="WP_370882360.1">
    <property type="nucleotide sequence ID" value="NZ_JAUSVL010000001.1"/>
</dbReference>
<evidence type="ECO:0000256" key="1">
    <source>
        <dbReference type="ARBA" id="ARBA00006227"/>
    </source>
</evidence>
<evidence type="ECO:0000256" key="5">
    <source>
        <dbReference type="ARBA" id="ARBA00035201"/>
    </source>
</evidence>
<dbReference type="NCBIfam" id="TIGR01066">
    <property type="entry name" value="rplM_bact"/>
    <property type="match status" value="1"/>
</dbReference>
<reference evidence="7" key="1">
    <citation type="submission" date="2023-07" db="EMBL/GenBank/DDBJ databases">
        <title>Genomic Encyclopedia of Type Strains, Phase IV (KMG-IV): sequencing the most valuable type-strain genomes for metagenomic binning, comparative biology and taxonomic classification.</title>
        <authorList>
            <person name="Goeker M."/>
        </authorList>
    </citation>
    <scope>NUCLEOTIDE SEQUENCE</scope>
    <source>
        <strain evidence="7">DSM 24202</strain>
    </source>
</reference>